<dbReference type="AlphaFoldDB" id="A0A378QXQ8"/>
<protein>
    <submittedName>
        <fullName evidence="2">Predicted nucleic-acid-binding protein, contains PIN domain</fullName>
    </submittedName>
</protein>
<evidence type="ECO:0000313" key="3">
    <source>
        <dbReference type="Proteomes" id="UP000254065"/>
    </source>
</evidence>
<dbReference type="PANTHER" id="PTHR39664">
    <property type="match status" value="1"/>
</dbReference>
<dbReference type="PANTHER" id="PTHR39664:SF2">
    <property type="entry name" value="NUCLEIC ACID-BINDING PROTEIN, CONTAINING PIN DOMAIN-RELATED"/>
    <property type="match status" value="1"/>
</dbReference>
<dbReference type="InterPro" id="IPR002716">
    <property type="entry name" value="PIN_dom"/>
</dbReference>
<dbReference type="RefSeq" id="WP_051226080.1">
    <property type="nucleotide sequence ID" value="NZ_UGQB01000004.1"/>
</dbReference>
<dbReference type="InterPro" id="IPR029060">
    <property type="entry name" value="PIN-like_dom_sf"/>
</dbReference>
<dbReference type="Gene3D" id="3.40.50.1010">
    <property type="entry name" value="5'-nuclease"/>
    <property type="match status" value="1"/>
</dbReference>
<name>A0A378QXQ8_9GAMM</name>
<dbReference type="Pfam" id="PF01850">
    <property type="entry name" value="PIN"/>
    <property type="match status" value="1"/>
</dbReference>
<proteinExistence type="predicted"/>
<keyword evidence="3" id="KW-1185">Reference proteome</keyword>
<evidence type="ECO:0000259" key="1">
    <source>
        <dbReference type="Pfam" id="PF01850"/>
    </source>
</evidence>
<gene>
    <name evidence="2" type="ORF">NCTC12877_00230</name>
</gene>
<organism evidence="2 3">
    <name type="scientific">Moraxella caprae</name>
    <dbReference type="NCBI Taxonomy" id="90240"/>
    <lineage>
        <taxon>Bacteria</taxon>
        <taxon>Pseudomonadati</taxon>
        <taxon>Pseudomonadota</taxon>
        <taxon>Gammaproteobacteria</taxon>
        <taxon>Moraxellales</taxon>
        <taxon>Moraxellaceae</taxon>
        <taxon>Moraxella</taxon>
    </lineage>
</organism>
<dbReference type="EMBL" id="UGQB01000004">
    <property type="protein sequence ID" value="STZ07267.1"/>
    <property type="molecule type" value="Genomic_DNA"/>
</dbReference>
<dbReference type="STRING" id="1122244.GCA_000426885_00183"/>
<accession>A0A378QXQ8</accession>
<reference evidence="2 3" key="1">
    <citation type="submission" date="2018-06" db="EMBL/GenBank/DDBJ databases">
        <authorList>
            <consortium name="Pathogen Informatics"/>
            <person name="Doyle S."/>
        </authorList>
    </citation>
    <scope>NUCLEOTIDE SEQUENCE [LARGE SCALE GENOMIC DNA]</scope>
    <source>
        <strain evidence="2 3">NCTC12877</strain>
    </source>
</reference>
<sequence>MTNQQMIALDTNVLVRVFVNDPDSPEQNTLARNLINQYEFVYISQVVQAEFVWVLKRRLKFERSDIVKVLQIIANHQAFVLENKERFLNALELYKNNSADFADYLIVNYAQTNDCQFFTFDKNLLKTKNISIFSP</sequence>
<dbReference type="CDD" id="cd18683">
    <property type="entry name" value="PIN_VapC-like"/>
    <property type="match status" value="1"/>
</dbReference>
<dbReference type="SUPFAM" id="SSF88723">
    <property type="entry name" value="PIN domain-like"/>
    <property type="match status" value="1"/>
</dbReference>
<evidence type="ECO:0000313" key="2">
    <source>
        <dbReference type="EMBL" id="STZ07267.1"/>
    </source>
</evidence>
<dbReference type="Proteomes" id="UP000254065">
    <property type="component" value="Unassembled WGS sequence"/>
</dbReference>
<feature type="domain" description="PIN" evidence="1">
    <location>
        <begin position="7"/>
        <end position="127"/>
    </location>
</feature>